<gene>
    <name evidence="2" type="ORF">IED13_22715</name>
</gene>
<proteinExistence type="predicted"/>
<evidence type="ECO:0000256" key="1">
    <source>
        <dbReference type="SAM" id="MobiDB-lite"/>
    </source>
</evidence>
<dbReference type="SUPFAM" id="SSF53187">
    <property type="entry name" value="Zn-dependent exopeptidases"/>
    <property type="match status" value="1"/>
</dbReference>
<dbReference type="Proteomes" id="UP000619295">
    <property type="component" value="Unassembled WGS sequence"/>
</dbReference>
<feature type="region of interest" description="Disordered" evidence="1">
    <location>
        <begin position="1"/>
        <end position="20"/>
    </location>
</feature>
<dbReference type="EMBL" id="JACXWY010000019">
    <property type="protein sequence ID" value="MBD3848520.1"/>
    <property type="molecule type" value="Genomic_DNA"/>
</dbReference>
<accession>A0A927ED13</accession>
<dbReference type="Gene3D" id="3.40.630.10">
    <property type="entry name" value="Zn peptidases"/>
    <property type="match status" value="1"/>
</dbReference>
<keyword evidence="3" id="KW-1185">Reference proteome</keyword>
<comment type="caution">
    <text evidence="2">The sequence shown here is derived from an EMBL/GenBank/DDBJ whole genome shotgun (WGS) entry which is preliminary data.</text>
</comment>
<dbReference type="RefSeq" id="WP_191125550.1">
    <property type="nucleotide sequence ID" value="NZ_JACXWY010000019.1"/>
</dbReference>
<reference evidence="2" key="1">
    <citation type="submission" date="2020-09" db="EMBL/GenBank/DDBJ databases">
        <title>Bosea spartocytisi sp. nov. a root nodule endophyte of Spartocytisus supranubius in the high mountain ecosystem fo the Teide National Park (Canary Islands, Spain).</title>
        <authorList>
            <person name="Pulido-Suarez L."/>
            <person name="Peix A."/>
            <person name="Igual J.M."/>
            <person name="Socas-Perez N."/>
            <person name="Velazquez E."/>
            <person name="Flores-Felix J.D."/>
            <person name="Leon-Barrios M."/>
        </authorList>
    </citation>
    <scope>NUCLEOTIDE SEQUENCE</scope>
    <source>
        <strain evidence="2">SSUT16</strain>
    </source>
</reference>
<sequence>MSATRSSFGSDGNFTSGVGTSTLDGLGVIGNEWHSPREHILISALPRREALLRHMILRLR</sequence>
<evidence type="ECO:0000313" key="3">
    <source>
        <dbReference type="Proteomes" id="UP000619295"/>
    </source>
</evidence>
<name>A0A927ED13_9HYPH</name>
<dbReference type="AlphaFoldDB" id="A0A927ED13"/>
<protein>
    <submittedName>
        <fullName evidence="2">Uncharacterized protein</fullName>
    </submittedName>
</protein>
<evidence type="ECO:0000313" key="2">
    <source>
        <dbReference type="EMBL" id="MBD3848520.1"/>
    </source>
</evidence>
<organism evidence="2 3">
    <name type="scientific">Bosea spartocytisi</name>
    <dbReference type="NCBI Taxonomy" id="2773451"/>
    <lineage>
        <taxon>Bacteria</taxon>
        <taxon>Pseudomonadati</taxon>
        <taxon>Pseudomonadota</taxon>
        <taxon>Alphaproteobacteria</taxon>
        <taxon>Hyphomicrobiales</taxon>
        <taxon>Boseaceae</taxon>
        <taxon>Bosea</taxon>
    </lineage>
</organism>